<accession>A0A8S1EDH9</accession>
<gene>
    <name evidence="1" type="ORF">CBOVIS_LOCUS1462</name>
</gene>
<dbReference type="OrthoDB" id="5948173at2759"/>
<proteinExistence type="predicted"/>
<name>A0A8S1EDH9_9PELO</name>
<evidence type="ECO:0000313" key="2">
    <source>
        <dbReference type="Proteomes" id="UP000494206"/>
    </source>
</evidence>
<dbReference type="PANTHER" id="PTHR31362">
    <property type="entry name" value="GLYCOSYLTRANSFERASE STELLO1-RELATED"/>
    <property type="match status" value="1"/>
</dbReference>
<organism evidence="1 2">
    <name type="scientific">Caenorhabditis bovis</name>
    <dbReference type="NCBI Taxonomy" id="2654633"/>
    <lineage>
        <taxon>Eukaryota</taxon>
        <taxon>Metazoa</taxon>
        <taxon>Ecdysozoa</taxon>
        <taxon>Nematoda</taxon>
        <taxon>Chromadorea</taxon>
        <taxon>Rhabditida</taxon>
        <taxon>Rhabditina</taxon>
        <taxon>Rhabditomorpha</taxon>
        <taxon>Rhabditoidea</taxon>
        <taxon>Rhabditidae</taxon>
        <taxon>Peloderinae</taxon>
        <taxon>Caenorhabditis</taxon>
    </lineage>
</organism>
<dbReference type="Pfam" id="PF03385">
    <property type="entry name" value="STELLO"/>
    <property type="match status" value="1"/>
</dbReference>
<evidence type="ECO:0000313" key="1">
    <source>
        <dbReference type="EMBL" id="CAB3398151.1"/>
    </source>
</evidence>
<dbReference type="EMBL" id="CADEPM010000001">
    <property type="protein sequence ID" value="CAB3398151.1"/>
    <property type="molecule type" value="Genomic_DNA"/>
</dbReference>
<dbReference type="InterPro" id="IPR005049">
    <property type="entry name" value="STL-like"/>
</dbReference>
<comment type="caution">
    <text evidence="1">The sequence shown here is derived from an EMBL/GenBank/DDBJ whole genome shotgun (WGS) entry which is preliminary data.</text>
</comment>
<dbReference type="Proteomes" id="UP000494206">
    <property type="component" value="Unassembled WGS sequence"/>
</dbReference>
<keyword evidence="2" id="KW-1185">Reference proteome</keyword>
<protein>
    <submittedName>
        <fullName evidence="1">Uncharacterized protein</fullName>
    </submittedName>
</protein>
<dbReference type="AlphaFoldDB" id="A0A8S1EDH9"/>
<reference evidence="1 2" key="1">
    <citation type="submission" date="2020-04" db="EMBL/GenBank/DDBJ databases">
        <authorList>
            <person name="Laetsch R D."/>
            <person name="Stevens L."/>
            <person name="Kumar S."/>
            <person name="Blaxter L. M."/>
        </authorList>
    </citation>
    <scope>NUCLEOTIDE SEQUENCE [LARGE SCALE GENOMIC DNA]</scope>
</reference>
<dbReference type="PANTHER" id="PTHR31362:SF0">
    <property type="entry name" value="EXOSTOSIN DOMAIN-CONTAINING PROTEIN-RELATED"/>
    <property type="match status" value="1"/>
</dbReference>
<sequence length="328" mass="39006">MTNSFPTASELAERHKNDPILSKHSRNALIVVSNFDWRWDIGLIQRLYQPYFATTIFCGPFYPNVYYSYSKGFPDILNSFNYIHMNSEEMYHGYFGYECLTLAKELRLNNIDGYIHMADDTVFNLWQNIDFSKVFHLTGIAFLNDRLWWTRRYGLSKAHDIVDFIKNTTDPEILSTWKEFEDGLRLYKYINESQTAFDDMLLGKSRSLSDFYYIPSSKIEYYSKLMRIFYRHRLFLELAVNKFLRSVPHKTARELTKLYLWGNRGQWPSKYNSSMVAMHPIKLSMFQEPSKKRYIYCSKVIQTFHDILLAGSKNYTVKQNDEPDWMNG</sequence>